<keyword evidence="3 13" id="KW-0436">Ligase</keyword>
<dbReference type="InterPro" id="IPR006195">
    <property type="entry name" value="aa-tRNA-synth_II"/>
</dbReference>
<evidence type="ECO:0000256" key="11">
    <source>
        <dbReference type="SAM" id="Coils"/>
    </source>
</evidence>
<feature type="binding site" evidence="9">
    <location>
        <position position="234"/>
    </location>
    <ligand>
        <name>L-serine</name>
        <dbReference type="ChEBI" id="CHEBI:33384"/>
    </ligand>
</feature>
<keyword evidence="11" id="KW-0175">Coiled coil</keyword>
<dbReference type="FunFam" id="3.30.930.10:FF:000034">
    <property type="entry name" value="Serine--tRNA ligase"/>
    <property type="match status" value="1"/>
</dbReference>
<dbReference type="PANTHER" id="PTHR11778">
    <property type="entry name" value="SERYL-TRNA SYNTHETASE"/>
    <property type="match status" value="1"/>
</dbReference>
<gene>
    <name evidence="13" type="primary">serS</name>
    <name evidence="13" type="ORF">PMF13cell1_01539</name>
</gene>
<accession>A0A4P6LW28</accession>
<dbReference type="RefSeq" id="WP_029471026.1">
    <property type="nucleotide sequence ID" value="NZ_AP031439.1"/>
</dbReference>
<evidence type="ECO:0000256" key="9">
    <source>
        <dbReference type="PIRSR" id="PIRSR001529-1"/>
    </source>
</evidence>
<dbReference type="EMBL" id="CP035945">
    <property type="protein sequence ID" value="QBE96012.1"/>
    <property type="molecule type" value="Genomic_DNA"/>
</dbReference>
<organism evidence="13 14">
    <name type="scientific">Blautia producta</name>
    <dbReference type="NCBI Taxonomy" id="33035"/>
    <lineage>
        <taxon>Bacteria</taxon>
        <taxon>Bacillati</taxon>
        <taxon>Bacillota</taxon>
        <taxon>Clostridia</taxon>
        <taxon>Lachnospirales</taxon>
        <taxon>Lachnospiraceae</taxon>
        <taxon>Blautia</taxon>
    </lineage>
</organism>
<protein>
    <recommendedName>
        <fullName evidence="1 8">Serine--tRNA ligase</fullName>
        <ecNumber evidence="1 8">6.1.1.11</ecNumber>
    </recommendedName>
</protein>
<evidence type="ECO:0000256" key="7">
    <source>
        <dbReference type="ARBA" id="ARBA00023146"/>
    </source>
</evidence>
<feature type="binding site" evidence="10">
    <location>
        <begin position="265"/>
        <end position="267"/>
    </location>
    <ligand>
        <name>ATP</name>
        <dbReference type="ChEBI" id="CHEBI:30616"/>
    </ligand>
</feature>
<dbReference type="Gene3D" id="3.30.930.10">
    <property type="entry name" value="Bira Bifunctional Protein, Domain 2"/>
    <property type="match status" value="1"/>
</dbReference>
<keyword evidence="6" id="KW-0648">Protein biosynthesis</keyword>
<evidence type="ECO:0000256" key="4">
    <source>
        <dbReference type="ARBA" id="ARBA00022741"/>
    </source>
</evidence>
<dbReference type="GO" id="GO:0016740">
    <property type="term" value="F:transferase activity"/>
    <property type="evidence" value="ECO:0007669"/>
    <property type="project" value="UniProtKB-ARBA"/>
</dbReference>
<feature type="binding site" evidence="9">
    <location>
        <position position="384"/>
    </location>
    <ligand>
        <name>L-serine</name>
        <dbReference type="ChEBI" id="CHEBI:33384"/>
    </ligand>
</feature>
<dbReference type="GO" id="GO:0005737">
    <property type="term" value="C:cytoplasm"/>
    <property type="evidence" value="ECO:0007669"/>
    <property type="project" value="UniProtKB-UniRule"/>
</dbReference>
<dbReference type="PROSITE" id="PS50862">
    <property type="entry name" value="AA_TRNA_LIGASE_II"/>
    <property type="match status" value="1"/>
</dbReference>
<dbReference type="Pfam" id="PF00587">
    <property type="entry name" value="tRNA-synt_2b"/>
    <property type="match status" value="1"/>
</dbReference>
<feature type="coiled-coil region" evidence="11">
    <location>
        <begin position="33"/>
        <end position="90"/>
    </location>
</feature>
<dbReference type="InterPro" id="IPR002314">
    <property type="entry name" value="aa-tRNA-synt_IIb"/>
</dbReference>
<evidence type="ECO:0000256" key="10">
    <source>
        <dbReference type="PIRSR" id="PIRSR001529-2"/>
    </source>
</evidence>
<dbReference type="Proteomes" id="UP000289794">
    <property type="component" value="Chromosome"/>
</dbReference>
<dbReference type="Gene3D" id="1.10.287.40">
    <property type="entry name" value="Serine-tRNA synthetase, tRNA binding domain"/>
    <property type="match status" value="1"/>
</dbReference>
<dbReference type="Pfam" id="PF02403">
    <property type="entry name" value="Seryl_tRNA_N"/>
    <property type="match status" value="1"/>
</dbReference>
<dbReference type="PIRSF" id="PIRSF001529">
    <property type="entry name" value="Ser-tRNA-synth_IIa"/>
    <property type="match status" value="1"/>
</dbReference>
<keyword evidence="2" id="KW-0963">Cytoplasm</keyword>
<reference evidence="13 14" key="1">
    <citation type="submission" date="2019-01" db="EMBL/GenBank/DDBJ databases">
        <title>PMF-metabolizing Aryl O-demethylase.</title>
        <authorList>
            <person name="Kim M."/>
        </authorList>
    </citation>
    <scope>NUCLEOTIDE SEQUENCE [LARGE SCALE GENOMIC DNA]</scope>
    <source>
        <strain evidence="13 14">PMF1</strain>
    </source>
</reference>
<evidence type="ECO:0000256" key="3">
    <source>
        <dbReference type="ARBA" id="ARBA00022598"/>
    </source>
</evidence>
<dbReference type="PRINTS" id="PR00981">
    <property type="entry name" value="TRNASYNTHSER"/>
</dbReference>
<evidence type="ECO:0000259" key="12">
    <source>
        <dbReference type="PROSITE" id="PS50862"/>
    </source>
</evidence>
<dbReference type="NCBIfam" id="TIGR00414">
    <property type="entry name" value="serS"/>
    <property type="match status" value="1"/>
</dbReference>
<evidence type="ECO:0000256" key="5">
    <source>
        <dbReference type="ARBA" id="ARBA00022840"/>
    </source>
</evidence>
<dbReference type="InterPro" id="IPR002317">
    <property type="entry name" value="Ser-tRNA-ligase_type_1"/>
</dbReference>
<evidence type="ECO:0000256" key="8">
    <source>
        <dbReference type="NCBIfam" id="TIGR00414"/>
    </source>
</evidence>
<keyword evidence="7" id="KW-0030">Aminoacyl-tRNA synthetase</keyword>
<dbReference type="AlphaFoldDB" id="A0A4P6LW28"/>
<dbReference type="SUPFAM" id="SSF46589">
    <property type="entry name" value="tRNA-binding arm"/>
    <property type="match status" value="1"/>
</dbReference>
<feature type="binding site" evidence="9">
    <location>
        <position position="288"/>
    </location>
    <ligand>
        <name>L-serine</name>
        <dbReference type="ChEBI" id="CHEBI:33384"/>
    </ligand>
</feature>
<dbReference type="EC" id="6.1.1.11" evidence="1 8"/>
<keyword evidence="5 10" id="KW-0067">ATP-binding</keyword>
<dbReference type="SUPFAM" id="SSF55681">
    <property type="entry name" value="Class II aaRS and biotin synthetases"/>
    <property type="match status" value="1"/>
</dbReference>
<dbReference type="GO" id="GO:0004828">
    <property type="term" value="F:serine-tRNA ligase activity"/>
    <property type="evidence" value="ECO:0007669"/>
    <property type="project" value="UniProtKB-UniRule"/>
</dbReference>
<feature type="site" description="Important for serine binding" evidence="9">
    <location>
        <position position="386"/>
    </location>
</feature>
<evidence type="ECO:0000313" key="14">
    <source>
        <dbReference type="Proteomes" id="UP000289794"/>
    </source>
</evidence>
<dbReference type="GO" id="GO:0006434">
    <property type="term" value="P:seryl-tRNA aminoacylation"/>
    <property type="evidence" value="ECO:0007669"/>
    <property type="project" value="UniProtKB-UniRule"/>
</dbReference>
<evidence type="ECO:0000256" key="1">
    <source>
        <dbReference type="ARBA" id="ARBA00012840"/>
    </source>
</evidence>
<keyword evidence="4" id="KW-0547">Nucleotide-binding</keyword>
<dbReference type="GO" id="GO:0140096">
    <property type="term" value="F:catalytic activity, acting on a protein"/>
    <property type="evidence" value="ECO:0007669"/>
    <property type="project" value="UniProtKB-ARBA"/>
</dbReference>
<name>A0A4P6LW28_9FIRM</name>
<dbReference type="InterPro" id="IPR042103">
    <property type="entry name" value="SerRS_1_N_sf"/>
</dbReference>
<feature type="binding site" evidence="10">
    <location>
        <begin position="352"/>
        <end position="355"/>
    </location>
    <ligand>
        <name>ATP</name>
        <dbReference type="ChEBI" id="CHEBI:30616"/>
    </ligand>
</feature>
<dbReference type="InterPro" id="IPR015866">
    <property type="entry name" value="Ser-tRNA-synth_1_N"/>
</dbReference>
<evidence type="ECO:0000256" key="6">
    <source>
        <dbReference type="ARBA" id="ARBA00022917"/>
    </source>
</evidence>
<evidence type="ECO:0000256" key="2">
    <source>
        <dbReference type="ARBA" id="ARBA00022490"/>
    </source>
</evidence>
<feature type="binding site" evidence="9">
    <location>
        <position position="265"/>
    </location>
    <ligand>
        <name>L-serine</name>
        <dbReference type="ChEBI" id="CHEBI:33384"/>
    </ligand>
</feature>
<dbReference type="KEGG" id="bpro:PMF13cell1_01539"/>
<dbReference type="InterPro" id="IPR045864">
    <property type="entry name" value="aa-tRNA-synth_II/BPL/LPL"/>
</dbReference>
<feature type="domain" description="Aminoacyl-transfer RNA synthetases class-II family profile" evidence="12">
    <location>
        <begin position="143"/>
        <end position="411"/>
    </location>
</feature>
<dbReference type="InterPro" id="IPR010978">
    <property type="entry name" value="tRNA-bd_arm"/>
</dbReference>
<dbReference type="GO" id="GO:0005524">
    <property type="term" value="F:ATP binding"/>
    <property type="evidence" value="ECO:0007669"/>
    <property type="project" value="UniProtKB-KW"/>
</dbReference>
<proteinExistence type="predicted"/>
<sequence>MLDIKFLRENPDIVKQNIKNKFQDSKLPLVDEVIELDKRNRDIKKEVEALRAERNKISKMIGGLMKEGRKEEAEEVKKKVTANAETVERLSAEEREVEEKIKTIMMTIPNIIDPSVPIGKDDTENVEVQKYGEPVVPDFEIPYHAEIMESFNGLDLDSARKVAGNGFYYLMGDIARLHSAVISYARDFMINRGFTYCVPPFMIRSDVVTGVMSFAEMDAMMYKIEGEDLYLIGTSEHSMIGKFIDTIVPEEELPKTLTSYSPCFRKEKGAHGLEERGVYRIHQFEKQEMIVVCKPEESKEWFDKLWQNTVDLFRSLDIPVRTLECCSGDLADLKVKSVDVEAWSPRQKKYFEVGSCSNLGDAQARRLKIRINGKDGKYLAHTLNNTVVAPPRMLIAFLENNLQADGSVRIPEALRPYMGGMTEIK</sequence>
<evidence type="ECO:0000313" key="13">
    <source>
        <dbReference type="EMBL" id="QBE96012.1"/>
    </source>
</evidence>